<feature type="compositionally biased region" description="Basic and acidic residues" evidence="6">
    <location>
        <begin position="32"/>
        <end position="41"/>
    </location>
</feature>
<dbReference type="InterPro" id="IPR001680">
    <property type="entry name" value="WD40_rpt"/>
</dbReference>
<evidence type="ECO:0000256" key="4">
    <source>
        <dbReference type="ARBA" id="ARBA00022737"/>
    </source>
</evidence>
<proteinExistence type="predicted"/>
<evidence type="ECO:0000256" key="2">
    <source>
        <dbReference type="ARBA" id="ARBA00022490"/>
    </source>
</evidence>
<feature type="region of interest" description="Disordered" evidence="6">
    <location>
        <begin position="500"/>
        <end position="521"/>
    </location>
</feature>
<dbReference type="PANTHER" id="PTHR12442">
    <property type="entry name" value="DYNEIN INTERMEDIATE CHAIN"/>
    <property type="match status" value="1"/>
</dbReference>
<evidence type="ECO:0000313" key="7">
    <source>
        <dbReference type="EMBL" id="EAA04841.5"/>
    </source>
</evidence>
<dbReference type="EMBL" id="AAAB01008811">
    <property type="protein sequence ID" value="EAA04841.5"/>
    <property type="molecule type" value="Genomic_DNA"/>
</dbReference>
<feature type="compositionally biased region" description="Low complexity" evidence="6">
    <location>
        <begin position="542"/>
        <end position="552"/>
    </location>
</feature>
<dbReference type="GO" id="GO:0005737">
    <property type="term" value="C:cytoplasm"/>
    <property type="evidence" value="ECO:0007669"/>
    <property type="project" value="UniProtKB-SubCell"/>
</dbReference>
<evidence type="ECO:0000256" key="1">
    <source>
        <dbReference type="ARBA" id="ARBA00004496"/>
    </source>
</evidence>
<reference evidence="7" key="2">
    <citation type="submission" date="2002-03" db="EMBL/GenBank/DDBJ databases">
        <authorList>
            <consortium name="The Anopheles Genome Sequencing Consortium"/>
        </authorList>
    </citation>
    <scope>NUCLEOTIDE SEQUENCE</scope>
    <source>
        <strain evidence="7">PEST</strain>
    </source>
</reference>
<evidence type="ECO:0000256" key="6">
    <source>
        <dbReference type="SAM" id="MobiDB-lite"/>
    </source>
</evidence>
<name>Q7QHZ6_ANOGA</name>
<feature type="coiled-coil region" evidence="5">
    <location>
        <begin position="928"/>
        <end position="969"/>
    </location>
</feature>
<reference evidence="7" key="5">
    <citation type="submission" date="2011-05" db="EMBL/GenBank/DDBJ databases">
        <authorList>
            <consortium name="VectorBase"/>
        </authorList>
    </citation>
    <scope>NUCLEOTIDE SEQUENCE</scope>
    <source>
        <strain evidence="7">PEST</strain>
    </source>
</reference>
<dbReference type="InterPro" id="IPR050687">
    <property type="entry name" value="Dynein_IC"/>
</dbReference>
<dbReference type="SUPFAM" id="SSF50978">
    <property type="entry name" value="WD40 repeat-like"/>
    <property type="match status" value="1"/>
</dbReference>
<keyword evidence="5" id="KW-0175">Coiled coil</keyword>
<protein>
    <submittedName>
        <fullName evidence="7">AGAP000990-PA</fullName>
    </submittedName>
</protein>
<reference evidence="7" key="3">
    <citation type="journal article" date="2004" name="Trends Parasitol.">
        <title>The Anopheles gambiae genome: an update.</title>
        <authorList>
            <person name="Mongin E."/>
            <person name="Louis C."/>
            <person name="Holt R.A."/>
            <person name="Birney E."/>
            <person name="Collins F.H."/>
        </authorList>
    </citation>
    <scope>NUCLEOTIDE SEQUENCE</scope>
    <source>
        <strain evidence="7">PEST</strain>
    </source>
</reference>
<feature type="region of interest" description="Disordered" evidence="6">
    <location>
        <begin position="539"/>
        <end position="559"/>
    </location>
</feature>
<comment type="subcellular location">
    <subcellularLocation>
        <location evidence="1">Cytoplasm</location>
    </subcellularLocation>
</comment>
<accession>Q7QHZ6</accession>
<sequence>MKKKYTARRRPTAFKLAGKGVAQLKSSSSNEAKSDTYSKHNFEPDDEEVSMIFGFEENDARQKLHSFPKCSRLVISPDLQAELGMEIGTAVSVEHPWKEIKKEMLEDQLPGKTKVQRQLKDKLKDMEPGRMILVGYLPDQSTEEEDLFAVFTDHKETREARELIRRLELVERLSAAAAMRKKARRWQTRGSEQDVENFIPLKRTNVVNVESQSIFPAQRASSYRFQLRLVADARDGYVELVPKTTFHNIVRKSIDFGVQLRPEKVHKFQQTDPTFPTNAWSQYLYEIGSEPQLASVGTGAPASASATSPPAAVCPSSHVEQLLQTLEFNQIDMYRNDYPIISRHRSIAKYETPAVEETMCFMDRSTCANRHVSAIEWHPQLAGTFVAAYVHHIPSVQMAVPGAASSPELEGVVGKRTVPTGATVGPAGREDAVNRLVFEKCPVLGWSFEESLVPRLWFDSPREVTALSFCPYDGRLLVGGLSSGQLAIWELTDAQLEHIGPRTSGREPARHHGQHPTPEQYRSEIKSLLGNANSTSRLLARGPAASPSGPAGIVHGAEAPETPWHVRPAVISALERSARKPITVIRWLPQNYHCAPTGQLRANGAEDGAGRFLLTGALDGTVSLWNLDLPVPAALSAHAHDKEKGVGEAESVGAVPAGLTGTAINSTAPATATIAGEPTTRGLARLNHVFHPTYRVRCELPLVALALDEQPISLRAGGGVGGFQLPPVICHQAFIAGTLLGGLFWGKWDGYEFDQGAIVNEEPVRDQDTFAAVHDGPLVAIVRNPFVPDVLLTAGGTVLALWTADCRQSPIFWRPKPAPVTACVWSLDRPSVFYVGLANGDLEIWDLQIHTSTACVTLNLGANVLSIVTQQQHRRIPQRHLAVADGSCNVRLLSIPAAFAEPRPGERKRFRQLIRTELARKHDQDAWVQRYYEQNREQIEAKLQAEREARELAERLEVEKQEHDDFLRRQAIEEAKKKAIRDAEKRVDLSRRLEGRWRSRYYRALIRTMMARRHLSPELLAKQMHPERERRRYDVRKRATIGESVAAAPEDYRRVQQSLKGGGKTHPPGAALTLAEEGARLRETVRARFREELSDYPRVSWEAQEVLRNFRLPAELDSVVSIVAKGRARRELVLSDDRGNLEHLAAYLAKQTARGSAAGCGDGPANGDETASTVTNGSPEGRRTVGLQRARSVTFMDDVPKPSPDLPG</sequence>
<keyword evidence="4" id="KW-0677">Repeat</keyword>
<gene>
    <name evidence="7" type="ORF">AgaP_AGAP000990</name>
</gene>
<dbReference type="VEuPathDB" id="VectorBase:AGAMI1_012476"/>
<dbReference type="OMA" id="HISRIDW"/>
<dbReference type="Gene3D" id="2.130.10.10">
    <property type="entry name" value="YVTN repeat-like/Quinoprotein amine dehydrogenase"/>
    <property type="match status" value="2"/>
</dbReference>
<dbReference type="InterPro" id="IPR036322">
    <property type="entry name" value="WD40_repeat_dom_sf"/>
</dbReference>
<dbReference type="VEuPathDB" id="VectorBase:AGAP000990"/>
<reference evidence="7" key="4">
    <citation type="journal article" date="2007" name="Genome Biol.">
        <title>Update of the Anopheles gambiae PEST genome assembly.</title>
        <authorList>
            <person name="Sharakhova M.V."/>
            <person name="Hammond M.P."/>
            <person name="Lobo N.F."/>
            <person name="Krzywinski J."/>
            <person name="Unger M.F."/>
            <person name="Hillenmeyer M.E."/>
            <person name="Bruggner R.V."/>
            <person name="Birney E."/>
            <person name="Collins F.H."/>
        </authorList>
    </citation>
    <scope>NUCLEOTIDE SEQUENCE</scope>
    <source>
        <strain evidence="7">PEST</strain>
    </source>
</reference>
<dbReference type="STRING" id="7165.Q7QHZ6"/>
<keyword evidence="2" id="KW-0963">Cytoplasm</keyword>
<organism evidence="7">
    <name type="scientific">Anopheles gambiae</name>
    <name type="common">African malaria mosquito</name>
    <dbReference type="NCBI Taxonomy" id="7165"/>
    <lineage>
        <taxon>Eukaryota</taxon>
        <taxon>Metazoa</taxon>
        <taxon>Ecdysozoa</taxon>
        <taxon>Arthropoda</taxon>
        <taxon>Hexapoda</taxon>
        <taxon>Insecta</taxon>
        <taxon>Pterygota</taxon>
        <taxon>Neoptera</taxon>
        <taxon>Endopterygota</taxon>
        <taxon>Diptera</taxon>
        <taxon>Nematocera</taxon>
        <taxon>Culicoidea</taxon>
        <taxon>Culicidae</taxon>
        <taxon>Anophelinae</taxon>
        <taxon>Anopheles</taxon>
    </lineage>
</organism>
<dbReference type="AlphaFoldDB" id="Q7QHZ6"/>
<evidence type="ECO:0000256" key="3">
    <source>
        <dbReference type="ARBA" id="ARBA00022574"/>
    </source>
</evidence>
<evidence type="ECO:0000256" key="5">
    <source>
        <dbReference type="SAM" id="Coils"/>
    </source>
</evidence>
<reference evidence="7" key="1">
    <citation type="journal article" date="2002" name="Science">
        <title>The genome sequence of the malaria mosquito Anopheles gambiae.</title>
        <authorList>
            <person name="Holt R.A."/>
            <person name="Subramanian G.M."/>
            <person name="Halpern A."/>
            <person name="Sutton G.G."/>
            <person name="Charlab R."/>
            <person name="Nusskern D.R."/>
            <person name="Wincker P."/>
            <person name="Clark A.G."/>
            <person name="Ribeiro J.M."/>
            <person name="Wides R."/>
            <person name="Salzberg S.L."/>
            <person name="Loftus B."/>
            <person name="Yandell M."/>
            <person name="Majoros W.H."/>
            <person name="Rusch D.B."/>
            <person name="Lai Z."/>
            <person name="Kraft C.L."/>
            <person name="Abril J.F."/>
            <person name="Anthouard V."/>
            <person name="Arensburger P."/>
            <person name="Atkinson P.W."/>
            <person name="Baden H."/>
            <person name="de Berardinis V."/>
            <person name="Baldwin D."/>
            <person name="Benes V."/>
            <person name="Biedler J."/>
            <person name="Blass C."/>
            <person name="Bolanos R."/>
            <person name="Boscus D."/>
            <person name="Barnstead M."/>
            <person name="Cai S."/>
            <person name="Center A."/>
            <person name="Chaturverdi K."/>
            <person name="Christophides G.K."/>
            <person name="Chrystal M.A."/>
            <person name="Clamp M."/>
            <person name="Cravchik A."/>
            <person name="Curwen V."/>
            <person name="Dana A."/>
            <person name="Delcher A."/>
            <person name="Dew I."/>
            <person name="Evans C.A."/>
            <person name="Flanigan M."/>
            <person name="Grundschober-Freimoser A."/>
            <person name="Friedli L."/>
            <person name="Gu Z."/>
            <person name="Guan P."/>
            <person name="Guigo R."/>
            <person name="Hillenmeyer M.E."/>
            <person name="Hladun S.L."/>
            <person name="Hogan J.R."/>
            <person name="Hong Y.S."/>
            <person name="Hoover J."/>
            <person name="Jaillon O."/>
            <person name="Ke Z."/>
            <person name="Kodira C."/>
            <person name="Kokoza E."/>
            <person name="Koutsos A."/>
            <person name="Letunic I."/>
            <person name="Levitsky A."/>
            <person name="Liang Y."/>
            <person name="Lin J.J."/>
            <person name="Lobo N.F."/>
            <person name="Lopez J.R."/>
            <person name="Malek J.A."/>
            <person name="McIntosh T.C."/>
            <person name="Meister S."/>
            <person name="Miller J."/>
            <person name="Mobarry C."/>
            <person name="Mongin E."/>
            <person name="Murphy S.D."/>
            <person name="O'Brochta D.A."/>
            <person name="Pfannkoch C."/>
            <person name="Qi R."/>
            <person name="Regier M.A."/>
            <person name="Remington K."/>
            <person name="Shao H."/>
            <person name="Sharakhova M.V."/>
            <person name="Sitter C.D."/>
            <person name="Shetty J."/>
            <person name="Smith T.J."/>
            <person name="Strong R."/>
            <person name="Sun J."/>
            <person name="Thomasova D."/>
            <person name="Ton L.Q."/>
            <person name="Topalis P."/>
            <person name="Tu Z."/>
            <person name="Unger M.F."/>
            <person name="Walenz B."/>
            <person name="Wang A."/>
            <person name="Wang J."/>
            <person name="Wang M."/>
            <person name="Wang X."/>
            <person name="Woodford K.J."/>
            <person name="Wortman J.R."/>
            <person name="Wu M."/>
            <person name="Yao A."/>
            <person name="Zdobnov E.M."/>
            <person name="Zhang H."/>
            <person name="Zhao Q."/>
            <person name="Zhao S."/>
            <person name="Zhu S.C."/>
            <person name="Zhimulev I."/>
            <person name="Coluzzi M."/>
            <person name="della Torre A."/>
            <person name="Roth C.W."/>
            <person name="Louis C."/>
            <person name="Kalush F."/>
            <person name="Mural R.J."/>
            <person name="Myers E.W."/>
            <person name="Adams M.D."/>
            <person name="Smith H.O."/>
            <person name="Broder S."/>
            <person name="Gardner M.J."/>
            <person name="Fraser C.M."/>
            <person name="Birney E."/>
            <person name="Bork P."/>
            <person name="Brey P.T."/>
            <person name="Venter J.C."/>
            <person name="Weissenbach J."/>
            <person name="Kafatos F.C."/>
            <person name="Collins F.H."/>
            <person name="Hoffman S.L."/>
        </authorList>
    </citation>
    <scope>NUCLEOTIDE SEQUENCE [LARGE SCALE GENOMIC DNA]</scope>
    <source>
        <strain evidence="7">PEST</strain>
    </source>
</reference>
<dbReference type="eggNOG" id="KOG1587">
    <property type="taxonomic scope" value="Eukaryota"/>
</dbReference>
<dbReference type="PaxDb" id="7165-AGAP000990-PA"/>
<feature type="compositionally biased region" description="Basic and acidic residues" evidence="6">
    <location>
        <begin position="500"/>
        <end position="510"/>
    </location>
</feature>
<keyword evidence="3" id="KW-0853">WD repeat</keyword>
<comment type="caution">
    <text evidence="7">The sequence shown here is derived from an EMBL/GenBank/DDBJ whole genome shotgun (WGS) entry which is preliminary data.</text>
</comment>
<dbReference type="InterPro" id="IPR015943">
    <property type="entry name" value="WD40/YVTN_repeat-like_dom_sf"/>
</dbReference>
<dbReference type="SMART" id="SM00320">
    <property type="entry name" value="WD40"/>
    <property type="match status" value="3"/>
</dbReference>
<dbReference type="HOGENOM" id="CLU_009390_0_0_1"/>
<dbReference type="PROSITE" id="PS50082">
    <property type="entry name" value="WD_REPEATS_2"/>
    <property type="match status" value="1"/>
</dbReference>
<dbReference type="InParanoid" id="Q7QHZ6"/>
<feature type="region of interest" description="Disordered" evidence="6">
    <location>
        <begin position="16"/>
        <end position="41"/>
    </location>
</feature>
<dbReference type="PANTHER" id="PTHR12442:SF5">
    <property type="entry name" value="DYNEIN AXONEMAL INTERMEDIATE CHAIN 3"/>
    <property type="match status" value="1"/>
</dbReference>
<feature type="compositionally biased region" description="Polar residues" evidence="6">
    <location>
        <begin position="1169"/>
        <end position="1178"/>
    </location>
</feature>
<dbReference type="FunCoup" id="Q7QHZ6">
    <property type="interactions" value="14"/>
</dbReference>
<feature type="region of interest" description="Disordered" evidence="6">
    <location>
        <begin position="1155"/>
        <end position="1208"/>
    </location>
</feature>